<keyword evidence="3" id="KW-1185">Reference proteome</keyword>
<dbReference type="Proteomes" id="UP000887572">
    <property type="component" value="Unplaced"/>
</dbReference>
<accession>A0A914HFM3</accession>
<dbReference type="AlphaFoldDB" id="A0A914HFM3"/>
<dbReference type="WBParaSite" id="Gr19_v10_g16710.t1">
    <property type="protein sequence ID" value="Gr19_v10_g16710.t1"/>
    <property type="gene ID" value="Gr19_v10_g16710"/>
</dbReference>
<feature type="domain" description="DUF4773" evidence="2">
    <location>
        <begin position="257"/>
        <end position="367"/>
    </location>
</feature>
<sequence>MRVHLLQPISSLFCWSSFFAIFCAFIQVKNTVSRSNRPFLDVYLRVEPVDDFCGALRCNISYAILLTNMQNKFDLHSLMLQDGHMPRRSHGNGGQSAGVFFEDNTVVRLSDELRNKREKIYLGLMFFDLPDDIQDYLVVEVTNVIRTGRRVKTEFSTDTVRIGVQVYRRNEAAVDHSAAINEHQQRHIAVADEEQQQQQQHSSAQLSPTALSSNSSSGMNNDRNTQQQQQQLLEKMHGRPSGDGMEAARKTCSTRSDEKSCACCKHVTVRKIHLDEEVCVNVTYIPTKIGVRVAVLVDGHVYYSKDLALLNPESACFEVPELREYASICIQLYNMELKGNELTGCTKMEAILLHLRVAQYKIGCFRIPI</sequence>
<evidence type="ECO:0000256" key="1">
    <source>
        <dbReference type="SAM" id="MobiDB-lite"/>
    </source>
</evidence>
<feature type="region of interest" description="Disordered" evidence="1">
    <location>
        <begin position="191"/>
        <end position="251"/>
    </location>
</feature>
<proteinExistence type="predicted"/>
<name>A0A914HFM3_GLORO</name>
<protein>
    <submittedName>
        <fullName evidence="4">DUF4773 domain-containing protein</fullName>
    </submittedName>
</protein>
<dbReference type="Pfam" id="PF15998">
    <property type="entry name" value="DUF4773"/>
    <property type="match status" value="1"/>
</dbReference>
<evidence type="ECO:0000313" key="3">
    <source>
        <dbReference type="Proteomes" id="UP000887572"/>
    </source>
</evidence>
<evidence type="ECO:0000313" key="4">
    <source>
        <dbReference type="WBParaSite" id="Gr19_v10_g16710.t1"/>
    </source>
</evidence>
<evidence type="ECO:0000259" key="2">
    <source>
        <dbReference type="Pfam" id="PF15998"/>
    </source>
</evidence>
<organism evidence="3 4">
    <name type="scientific">Globodera rostochiensis</name>
    <name type="common">Golden nematode worm</name>
    <name type="synonym">Heterodera rostochiensis</name>
    <dbReference type="NCBI Taxonomy" id="31243"/>
    <lineage>
        <taxon>Eukaryota</taxon>
        <taxon>Metazoa</taxon>
        <taxon>Ecdysozoa</taxon>
        <taxon>Nematoda</taxon>
        <taxon>Chromadorea</taxon>
        <taxon>Rhabditida</taxon>
        <taxon>Tylenchina</taxon>
        <taxon>Tylenchomorpha</taxon>
        <taxon>Tylenchoidea</taxon>
        <taxon>Heteroderidae</taxon>
        <taxon>Heteroderinae</taxon>
        <taxon>Globodera</taxon>
    </lineage>
</organism>
<dbReference type="PANTHER" id="PTHR36299">
    <property type="entry name" value="AGAP008005-PA"/>
    <property type="match status" value="1"/>
</dbReference>
<feature type="compositionally biased region" description="Polar residues" evidence="1">
    <location>
        <begin position="201"/>
        <end position="211"/>
    </location>
</feature>
<dbReference type="PANTHER" id="PTHR36299:SF2">
    <property type="entry name" value="DUF4773 DOMAIN-CONTAINING PROTEIN"/>
    <property type="match status" value="1"/>
</dbReference>
<dbReference type="InterPro" id="IPR031941">
    <property type="entry name" value="DUF4773"/>
</dbReference>
<reference evidence="4" key="1">
    <citation type="submission" date="2022-11" db="UniProtKB">
        <authorList>
            <consortium name="WormBaseParasite"/>
        </authorList>
    </citation>
    <scope>IDENTIFICATION</scope>
</reference>